<evidence type="ECO:0000256" key="3">
    <source>
        <dbReference type="ARBA" id="ARBA00012360"/>
    </source>
</evidence>
<evidence type="ECO:0000256" key="8">
    <source>
        <dbReference type="ARBA" id="ARBA00022723"/>
    </source>
</evidence>
<keyword evidence="9" id="KW-0809">Transit peptide</keyword>
<dbReference type="OrthoDB" id="652091at2759"/>
<dbReference type="SMR" id="A0A3B6DQA9"/>
<evidence type="ECO:0000313" key="12">
    <source>
        <dbReference type="EnsemblPlants" id="TraesCS2D02G536200.1"/>
    </source>
</evidence>
<organism evidence="12">
    <name type="scientific">Triticum aestivum</name>
    <name type="common">Wheat</name>
    <dbReference type="NCBI Taxonomy" id="4565"/>
    <lineage>
        <taxon>Eukaryota</taxon>
        <taxon>Viridiplantae</taxon>
        <taxon>Streptophyta</taxon>
        <taxon>Embryophyta</taxon>
        <taxon>Tracheophyta</taxon>
        <taxon>Spermatophyta</taxon>
        <taxon>Magnoliopsida</taxon>
        <taxon>Liliopsida</taxon>
        <taxon>Poales</taxon>
        <taxon>Poaceae</taxon>
        <taxon>BOP clade</taxon>
        <taxon>Pooideae</taxon>
        <taxon>Triticodae</taxon>
        <taxon>Triticeae</taxon>
        <taxon>Triticinae</taxon>
        <taxon>Triticum</taxon>
    </lineage>
</organism>
<dbReference type="Gramene" id="TraesCS2D03G1192700.1">
    <property type="protein sequence ID" value="TraesCS2D03G1192700.1.CDS"/>
    <property type="gene ID" value="TraesCS2D03G1192700"/>
</dbReference>
<comment type="similarity">
    <text evidence="2">Belongs to the heme oxygenase family.</text>
</comment>
<dbReference type="GO" id="GO:0015979">
    <property type="term" value="P:photosynthesis"/>
    <property type="evidence" value="ECO:0007669"/>
    <property type="project" value="UniProtKB-KW"/>
</dbReference>
<dbReference type="Gramene" id="TraesCAD_scaffold_102012_01G000100.1">
    <property type="protein sequence ID" value="TraesCAD_scaffold_102012_01G000100.1"/>
    <property type="gene ID" value="TraesCAD_scaffold_102012_01G000100"/>
</dbReference>
<evidence type="ECO:0000256" key="2">
    <source>
        <dbReference type="ARBA" id="ARBA00006134"/>
    </source>
</evidence>
<reference evidence="12" key="2">
    <citation type="submission" date="2018-10" db="UniProtKB">
        <authorList>
            <consortium name="EnsemblPlants"/>
        </authorList>
    </citation>
    <scope>IDENTIFICATION</scope>
</reference>
<dbReference type="InterPro" id="IPR002051">
    <property type="entry name" value="Haem_Oase"/>
</dbReference>
<dbReference type="EC" id="1.14.14.18" evidence="3"/>
<keyword evidence="6" id="KW-0349">Heme</keyword>
<reference evidence="12" key="1">
    <citation type="submission" date="2018-08" db="EMBL/GenBank/DDBJ databases">
        <authorList>
            <person name="Rossello M."/>
        </authorList>
    </citation>
    <scope>NUCLEOTIDE SEQUENCE [LARGE SCALE GENOMIC DNA]</scope>
    <source>
        <strain evidence="12">cv. Chinese Spring</strain>
    </source>
</reference>
<dbReference type="Gramene" id="TraesCS2D02G536200.1">
    <property type="protein sequence ID" value="TraesCS2D02G536200.1"/>
    <property type="gene ID" value="TraesCS2D02G536200"/>
</dbReference>
<keyword evidence="10" id="KW-0560">Oxidoreductase</keyword>
<comment type="subcellular location">
    <subcellularLocation>
        <location evidence="1">Plastid</location>
        <location evidence="1">Chloroplast</location>
    </subcellularLocation>
</comment>
<dbReference type="STRING" id="4565.A0A3B6DQA9"/>
<dbReference type="SUPFAM" id="SSF48613">
    <property type="entry name" value="Heme oxygenase-like"/>
    <property type="match status" value="1"/>
</dbReference>
<evidence type="ECO:0000256" key="1">
    <source>
        <dbReference type="ARBA" id="ARBA00004229"/>
    </source>
</evidence>
<dbReference type="InterPro" id="IPR016053">
    <property type="entry name" value="Haem_Oase-like"/>
</dbReference>
<protein>
    <recommendedName>
        <fullName evidence="3">heme oxygenase (biliverdin-producing)</fullName>
        <ecNumber evidence="3">1.14.14.18</ecNumber>
    </recommendedName>
</protein>
<keyword evidence="5" id="KW-0602">Photosynthesis</keyword>
<dbReference type="EnsemblPlants" id="TraesCS2D02G536200.1">
    <property type="protein sequence ID" value="TraesCS2D02G536200.1"/>
    <property type="gene ID" value="TraesCS2D02G536200"/>
</dbReference>
<dbReference type="Gramene" id="TraesWEE_scaffold_098580_01G000100.1">
    <property type="protein sequence ID" value="TraesWEE_scaffold_098580_01G000100.1"/>
    <property type="gene ID" value="TraesWEE_scaffold_098580_01G000100"/>
</dbReference>
<dbReference type="GO" id="GO:0004392">
    <property type="term" value="F:heme oxygenase (decyclizing) activity"/>
    <property type="evidence" value="ECO:0007669"/>
    <property type="project" value="UniProtKB-EC"/>
</dbReference>
<keyword evidence="7" id="KW-0934">Plastid</keyword>
<dbReference type="GO" id="GO:0009507">
    <property type="term" value="C:chloroplast"/>
    <property type="evidence" value="ECO:0007669"/>
    <property type="project" value="UniProtKB-SubCell"/>
</dbReference>
<evidence type="ECO:0000256" key="10">
    <source>
        <dbReference type="ARBA" id="ARBA00023002"/>
    </source>
</evidence>
<dbReference type="Gramene" id="TraesROB_scaffold_149510_01G000100.1">
    <property type="protein sequence ID" value="TraesROB_scaffold_149510_01G000100.1"/>
    <property type="gene ID" value="TraesROB_scaffold_149510_01G000100"/>
</dbReference>
<keyword evidence="11" id="KW-0408">Iron</keyword>
<evidence type="ECO:0000256" key="4">
    <source>
        <dbReference type="ARBA" id="ARBA00022528"/>
    </source>
</evidence>
<keyword evidence="13" id="KW-1185">Reference proteome</keyword>
<name>A0A3B6DQA9_WHEAT</name>
<evidence type="ECO:0000256" key="5">
    <source>
        <dbReference type="ARBA" id="ARBA00022531"/>
    </source>
</evidence>
<accession>A0A3B6DQA9</accession>
<gene>
    <name evidence="12" type="primary">LOC123050489</name>
</gene>
<dbReference type="Gramene" id="TraesCLE_scaffold_162609_01G000100.1">
    <property type="protein sequence ID" value="TraesCLE_scaffold_162609_01G000100.1"/>
    <property type="gene ID" value="TraesCLE_scaffold_162609_01G000100"/>
</dbReference>
<dbReference type="GO" id="GO:0046872">
    <property type="term" value="F:metal ion binding"/>
    <property type="evidence" value="ECO:0007669"/>
    <property type="project" value="UniProtKB-KW"/>
</dbReference>
<evidence type="ECO:0000313" key="13">
    <source>
        <dbReference type="Proteomes" id="UP000019116"/>
    </source>
</evidence>
<evidence type="ECO:0000256" key="6">
    <source>
        <dbReference type="ARBA" id="ARBA00022617"/>
    </source>
</evidence>
<dbReference type="Proteomes" id="UP000019116">
    <property type="component" value="Chromosome 2D"/>
</dbReference>
<dbReference type="InterPro" id="IPR016084">
    <property type="entry name" value="Haem_Oase-like_multi-hlx"/>
</dbReference>
<proteinExistence type="inferred from homology"/>
<dbReference type="PANTHER" id="PTHR35703">
    <property type="entry name" value="HEME OXYGENASE 1, CHLOROPLASTIC-RELATED"/>
    <property type="match status" value="1"/>
</dbReference>
<dbReference type="CDD" id="cd19165">
    <property type="entry name" value="HemeO"/>
    <property type="match status" value="1"/>
</dbReference>
<dbReference type="OMA" id="IIHESTV"/>
<dbReference type="AlphaFoldDB" id="A0A3B6DQA9"/>
<keyword evidence="4" id="KW-0150">Chloroplast</keyword>
<dbReference type="InterPro" id="IPR016951">
    <property type="entry name" value="Haem_Oase_decyc_pln"/>
</dbReference>
<dbReference type="FunFam" id="1.20.910.10:FF:000005">
    <property type="entry name" value="Heme oxygenase 1"/>
    <property type="match status" value="1"/>
</dbReference>
<evidence type="ECO:0000256" key="11">
    <source>
        <dbReference type="ARBA" id="ARBA00023004"/>
    </source>
</evidence>
<dbReference type="PANTHER" id="PTHR35703:SF5">
    <property type="entry name" value="HEME OXYGENASE 1, CHLOROPLASTIC"/>
    <property type="match status" value="1"/>
</dbReference>
<dbReference type="Gene3D" id="1.20.910.10">
    <property type="entry name" value="Heme oxygenase-like"/>
    <property type="match status" value="1"/>
</dbReference>
<keyword evidence="8" id="KW-0479">Metal-binding</keyword>
<dbReference type="Pfam" id="PF01126">
    <property type="entry name" value="Heme_oxygenase"/>
    <property type="match status" value="1"/>
</dbReference>
<sequence length="294" mass="32804">MAPAAVSRHQPPHFPFAIVDSMALAAATLASSPRVSISVSAAGMNSSGRSVSLGAHRVPGISVQIHSQRRRMVAAAAAARGDEGAGKTFVEEMRAAAMRMHTKDQASEGEKELEGPSLNELEPNLEAYLRFLVDSKLIFQTLENIVDRAAVPWYAEFQNTGLERSEALKKDLKWFSEQGHTIPEPSASDTKYASYLEELSEKDQQAFFCHFYNMYFGQSAGGRLTGKKIADKILNKKELEFYKWEGTLSELLQNVRTKLNQVASSWTREEKNRCLEETVTSFAYSVDRLRKIFT</sequence>
<dbReference type="GO" id="GO:0006788">
    <property type="term" value="P:heme oxidation"/>
    <property type="evidence" value="ECO:0007669"/>
    <property type="project" value="InterPro"/>
</dbReference>
<evidence type="ECO:0000256" key="7">
    <source>
        <dbReference type="ARBA" id="ARBA00022640"/>
    </source>
</evidence>
<evidence type="ECO:0000256" key="9">
    <source>
        <dbReference type="ARBA" id="ARBA00022946"/>
    </source>
</evidence>